<keyword evidence="11" id="KW-1185">Reference proteome</keyword>
<evidence type="ECO:0000256" key="7">
    <source>
        <dbReference type="SAM" id="MobiDB-lite"/>
    </source>
</evidence>
<evidence type="ECO:0000313" key="11">
    <source>
        <dbReference type="Proteomes" id="UP001139516"/>
    </source>
</evidence>
<dbReference type="GO" id="GO:0016755">
    <property type="term" value="F:aminoacyltransferase activity"/>
    <property type="evidence" value="ECO:0007669"/>
    <property type="project" value="TreeGrafter"/>
</dbReference>
<dbReference type="PANTHER" id="PTHR34697:SF2">
    <property type="entry name" value="PHOSPHATIDYLGLYCEROL LYSYLTRANSFERASE"/>
    <property type="match status" value="1"/>
</dbReference>
<accession>A0A9X1YBW4</accession>
<feature type="transmembrane region" description="Helical" evidence="8">
    <location>
        <begin position="279"/>
        <end position="303"/>
    </location>
</feature>
<keyword evidence="6 8" id="KW-0472">Membrane</keyword>
<reference evidence="10" key="1">
    <citation type="submission" date="2022-04" db="EMBL/GenBank/DDBJ databases">
        <title>Roseomonas acroporae sp. nov., isolated from coral Acropora digitifera.</title>
        <authorList>
            <person name="Sun H."/>
        </authorList>
    </citation>
    <scope>NUCLEOTIDE SEQUENCE</scope>
    <source>
        <strain evidence="10">NAR14</strain>
    </source>
</reference>
<dbReference type="Pfam" id="PF03706">
    <property type="entry name" value="LPG_synthase_TM"/>
    <property type="match status" value="1"/>
</dbReference>
<organism evidence="10 11">
    <name type="scientific">Roseomonas acroporae</name>
    <dbReference type="NCBI Taxonomy" id="2937791"/>
    <lineage>
        <taxon>Bacteria</taxon>
        <taxon>Pseudomonadati</taxon>
        <taxon>Pseudomonadota</taxon>
        <taxon>Alphaproteobacteria</taxon>
        <taxon>Acetobacterales</taxon>
        <taxon>Roseomonadaceae</taxon>
        <taxon>Roseomonas</taxon>
    </lineage>
</organism>
<feature type="transmembrane region" description="Helical" evidence="8">
    <location>
        <begin position="410"/>
        <end position="427"/>
    </location>
</feature>
<evidence type="ECO:0000256" key="4">
    <source>
        <dbReference type="ARBA" id="ARBA00022692"/>
    </source>
</evidence>
<gene>
    <name evidence="10" type="ORF">M0638_15845</name>
</gene>
<feature type="transmembrane region" description="Helical" evidence="8">
    <location>
        <begin position="384"/>
        <end position="405"/>
    </location>
</feature>
<feature type="transmembrane region" description="Helical" evidence="8">
    <location>
        <begin position="128"/>
        <end position="150"/>
    </location>
</feature>
<evidence type="ECO:0000256" key="5">
    <source>
        <dbReference type="ARBA" id="ARBA00022989"/>
    </source>
</evidence>
<dbReference type="Proteomes" id="UP001139516">
    <property type="component" value="Unassembled WGS sequence"/>
</dbReference>
<evidence type="ECO:0000256" key="8">
    <source>
        <dbReference type="SAM" id="Phobius"/>
    </source>
</evidence>
<feature type="transmembrane region" description="Helical" evidence="8">
    <location>
        <begin position="49"/>
        <end position="69"/>
    </location>
</feature>
<feature type="transmembrane region" description="Helical" evidence="8">
    <location>
        <begin position="165"/>
        <end position="184"/>
    </location>
</feature>
<dbReference type="Pfam" id="PF09924">
    <property type="entry name" value="LPG_synthase_C"/>
    <property type="match status" value="1"/>
</dbReference>
<sequence>MKHSWRRLLRHAPALFGVVLLVGAVYVVQKEFRDLSLHDIRLAMGAIPASALWIAAGWTLLAYAVLTIYDRLGSVYAGRPISYFRTSIASFCAYSLSHNLGVPAVSGAAVRYRFYSQWGLTPGEIAKVVAFTSLTFGLGAFALGGAVLMLEPGVVPWLGEHLPHWAMRLVALLLWAIVAAYVTLSRLVPHFRLFGHQIDLPGFRLAVMQVVLAAVDVAVTAAIFWALLPHADGLTFTRFLGIYLASYSAGLASHAPGGIGVFDGAILLGLEPYMPAAEVIGALLVFRLFYYIIPLFIAGALFVGNELAQRRELVDWLLARLGRAPRAPTGTSDRVFEPTRGSEALEVPVLAGLVGLGGAVLIFIGALPPRSHATEGWAGHEVALASHFAASLVGTLLLVGAWGLLRRLRLAWGGSMIALVLGASIASLRGEPWWLVAAYATVLLLLAALRRSFYRDARLLAEPLSGESLFAFAALFGCAVTLALVAYGRRVAETSWWGVVFSPLAPDSLRFTVGLSVVMLILASVRLLRPVKLRPEPFSVESAARLRALGALVPARADGVVFGEDGEAGFAILKGEEVWLGLGDPAGAPRDRISAIWRFRDMCERAGVDAAFWRVGSELLRVYADIGLIAFPLAPPAASPPASPPNAAGATPPAAGGDPDGPVAGGAAEGATAGPGSGQGQGQGQGQARWGVAGPRYLVCRAERDLERLRPLLPC</sequence>
<evidence type="ECO:0000256" key="6">
    <source>
        <dbReference type="ARBA" id="ARBA00023136"/>
    </source>
</evidence>
<dbReference type="EMBL" id="JALPRX010000068">
    <property type="protein sequence ID" value="MCK8785852.1"/>
    <property type="molecule type" value="Genomic_DNA"/>
</dbReference>
<feature type="compositionally biased region" description="Low complexity" evidence="7">
    <location>
        <begin position="645"/>
        <end position="662"/>
    </location>
</feature>
<comment type="subcellular location">
    <subcellularLocation>
        <location evidence="1">Cell membrane</location>
        <topology evidence="1">Multi-pass membrane protein</topology>
    </subcellularLocation>
</comment>
<evidence type="ECO:0000256" key="3">
    <source>
        <dbReference type="ARBA" id="ARBA00022679"/>
    </source>
</evidence>
<feature type="transmembrane region" description="Helical" evidence="8">
    <location>
        <begin position="508"/>
        <end position="528"/>
    </location>
</feature>
<feature type="transmembrane region" description="Helical" evidence="8">
    <location>
        <begin position="344"/>
        <end position="364"/>
    </location>
</feature>
<evidence type="ECO:0000256" key="2">
    <source>
        <dbReference type="ARBA" id="ARBA00022475"/>
    </source>
</evidence>
<evidence type="ECO:0000259" key="9">
    <source>
        <dbReference type="Pfam" id="PF09924"/>
    </source>
</evidence>
<dbReference type="InterPro" id="IPR051211">
    <property type="entry name" value="PG_lysyltransferase"/>
</dbReference>
<dbReference type="InterPro" id="IPR024320">
    <property type="entry name" value="LPG_synthase_C"/>
</dbReference>
<dbReference type="AlphaFoldDB" id="A0A9X1YBW4"/>
<keyword evidence="2" id="KW-1003">Cell membrane</keyword>
<feature type="transmembrane region" description="Helical" evidence="8">
    <location>
        <begin position="469"/>
        <end position="488"/>
    </location>
</feature>
<feature type="domain" description="Phosphatidylglycerol lysyltransferase C-terminal" evidence="9">
    <location>
        <begin position="556"/>
        <end position="632"/>
    </location>
</feature>
<comment type="caution">
    <text evidence="10">The sequence shown here is derived from an EMBL/GenBank/DDBJ whole genome shotgun (WGS) entry which is preliminary data.</text>
</comment>
<dbReference type="GO" id="GO:0055091">
    <property type="term" value="P:phospholipid homeostasis"/>
    <property type="evidence" value="ECO:0007669"/>
    <property type="project" value="TreeGrafter"/>
</dbReference>
<feature type="compositionally biased region" description="Gly residues" evidence="7">
    <location>
        <begin position="663"/>
        <end position="685"/>
    </location>
</feature>
<dbReference type="PANTHER" id="PTHR34697">
    <property type="entry name" value="PHOSPHATIDYLGLYCEROL LYSYLTRANSFERASE"/>
    <property type="match status" value="1"/>
</dbReference>
<proteinExistence type="predicted"/>
<keyword evidence="5 8" id="KW-1133">Transmembrane helix</keyword>
<evidence type="ECO:0000313" key="10">
    <source>
        <dbReference type="EMBL" id="MCK8785852.1"/>
    </source>
</evidence>
<keyword evidence="4 8" id="KW-0812">Transmembrane</keyword>
<protein>
    <submittedName>
        <fullName evidence="10">Lysylphosphatidylglycerol synthase domain-containing protein</fullName>
    </submittedName>
</protein>
<dbReference type="InterPro" id="IPR022791">
    <property type="entry name" value="L-PG_synthase/AglD"/>
</dbReference>
<keyword evidence="3" id="KW-0808">Transferase</keyword>
<evidence type="ECO:0000256" key="1">
    <source>
        <dbReference type="ARBA" id="ARBA00004651"/>
    </source>
</evidence>
<feature type="transmembrane region" description="Helical" evidence="8">
    <location>
        <begin position="205"/>
        <end position="228"/>
    </location>
</feature>
<feature type="region of interest" description="Disordered" evidence="7">
    <location>
        <begin position="637"/>
        <end position="688"/>
    </location>
</feature>
<name>A0A9X1YBW4_9PROT</name>
<feature type="transmembrane region" description="Helical" evidence="8">
    <location>
        <begin position="433"/>
        <end position="449"/>
    </location>
</feature>
<dbReference type="GO" id="GO:0005886">
    <property type="term" value="C:plasma membrane"/>
    <property type="evidence" value="ECO:0007669"/>
    <property type="project" value="UniProtKB-SubCell"/>
</dbReference>
<dbReference type="RefSeq" id="WP_248667966.1">
    <property type="nucleotide sequence ID" value="NZ_JALPRX010000068.1"/>
</dbReference>
<feature type="transmembrane region" description="Helical" evidence="8">
    <location>
        <begin position="12"/>
        <end position="29"/>
    </location>
</feature>